<dbReference type="AlphaFoldDB" id="A0AAI9CYC3"/>
<evidence type="ECO:0000313" key="2">
    <source>
        <dbReference type="EMBL" id="ELN6934547.1"/>
    </source>
</evidence>
<dbReference type="InterPro" id="IPR051531">
    <property type="entry name" value="N-acetyltransferase"/>
</dbReference>
<dbReference type="GO" id="GO:0016747">
    <property type="term" value="F:acyltransferase activity, transferring groups other than amino-acyl groups"/>
    <property type="evidence" value="ECO:0007669"/>
    <property type="project" value="InterPro"/>
</dbReference>
<organism evidence="2 3">
    <name type="scientific">Vibrio navarrensis</name>
    <dbReference type="NCBI Taxonomy" id="29495"/>
    <lineage>
        <taxon>Bacteria</taxon>
        <taxon>Pseudomonadati</taxon>
        <taxon>Pseudomonadota</taxon>
        <taxon>Gammaproteobacteria</taxon>
        <taxon>Vibrionales</taxon>
        <taxon>Vibrionaceae</taxon>
        <taxon>Vibrio</taxon>
    </lineage>
</organism>
<dbReference type="Gene3D" id="3.40.630.30">
    <property type="match status" value="1"/>
</dbReference>
<dbReference type="PROSITE" id="PS51186">
    <property type="entry name" value="GNAT"/>
    <property type="match status" value="1"/>
</dbReference>
<protein>
    <submittedName>
        <fullName evidence="2">GNAT family N-acetyltransferase</fullName>
    </submittedName>
</protein>
<name>A0AAI9CYC3_9VIBR</name>
<dbReference type="Pfam" id="PF13302">
    <property type="entry name" value="Acetyltransf_3"/>
    <property type="match status" value="1"/>
</dbReference>
<dbReference type="Proteomes" id="UP001253463">
    <property type="component" value="Unassembled WGS sequence"/>
</dbReference>
<sequence>MNYESTIFRVRELREVDAYSLFSMYSGSSSSAKYISTLPHDTVETTLSKIKQWRKSYSENAPKACVYGVAASPDDFVFGLVVFIFNEQYAEIHFGISKQFSNQGVATELCRSGLRYLKSLGVKEVRTNPFIEHLASIRVLEKSGFSNYGTLTNHARFPTLGDGLFNCADMRITL</sequence>
<dbReference type="SUPFAM" id="SSF55729">
    <property type="entry name" value="Acyl-CoA N-acyltransferases (Nat)"/>
    <property type="match status" value="1"/>
</dbReference>
<evidence type="ECO:0000313" key="3">
    <source>
        <dbReference type="Proteomes" id="UP001253463"/>
    </source>
</evidence>
<proteinExistence type="predicted"/>
<feature type="domain" description="N-acetyltransferase" evidence="1">
    <location>
        <begin position="8"/>
        <end position="174"/>
    </location>
</feature>
<comment type="caution">
    <text evidence="2">The sequence shown here is derived from an EMBL/GenBank/DDBJ whole genome shotgun (WGS) entry which is preliminary data.</text>
</comment>
<gene>
    <name evidence="2" type="ORF">RZY48_004050</name>
</gene>
<evidence type="ECO:0000259" key="1">
    <source>
        <dbReference type="PROSITE" id="PS51186"/>
    </source>
</evidence>
<dbReference type="EMBL" id="ABNSCA010000027">
    <property type="protein sequence ID" value="ELN6934547.1"/>
    <property type="molecule type" value="Genomic_DNA"/>
</dbReference>
<dbReference type="InterPro" id="IPR000182">
    <property type="entry name" value="GNAT_dom"/>
</dbReference>
<accession>A0AAI9CYC3</accession>
<dbReference type="PANTHER" id="PTHR43792">
    <property type="entry name" value="GNAT FAMILY, PUTATIVE (AFU_ORTHOLOGUE AFUA_3G00765)-RELATED-RELATED"/>
    <property type="match status" value="1"/>
</dbReference>
<reference evidence="2" key="1">
    <citation type="submission" date="2023-10" db="EMBL/GenBank/DDBJ databases">
        <authorList>
            <consortium name="PulseNet: The National Subtyping Network for Foodborne Disease Surveillance"/>
        </authorList>
    </citation>
    <scope>NUCLEOTIDE SEQUENCE</scope>
    <source>
        <strain evidence="2">PNUSAV004886</strain>
    </source>
</reference>
<dbReference type="InterPro" id="IPR016181">
    <property type="entry name" value="Acyl_CoA_acyltransferase"/>
</dbReference>